<dbReference type="Proteomes" id="UP000199041">
    <property type="component" value="Unassembled WGS sequence"/>
</dbReference>
<name>A0A1H3ZLM5_9BACT</name>
<evidence type="ECO:0000256" key="1">
    <source>
        <dbReference type="SAM" id="MobiDB-lite"/>
    </source>
</evidence>
<dbReference type="RefSeq" id="WP_091398054.1">
    <property type="nucleotide sequence ID" value="NZ_FNQY01000011.1"/>
</dbReference>
<gene>
    <name evidence="2" type="ORF">SAMN05192529_111110</name>
</gene>
<evidence type="ECO:0000313" key="2">
    <source>
        <dbReference type="EMBL" id="SEA24679.1"/>
    </source>
</evidence>
<protein>
    <submittedName>
        <fullName evidence="2">Uncharacterized protein</fullName>
    </submittedName>
</protein>
<reference evidence="2 3" key="1">
    <citation type="submission" date="2016-10" db="EMBL/GenBank/DDBJ databases">
        <authorList>
            <person name="de Groot N.N."/>
        </authorList>
    </citation>
    <scope>NUCLEOTIDE SEQUENCE [LARGE SCALE GENOMIC DNA]</scope>
    <source>
        <strain evidence="2 3">Vu-144</strain>
    </source>
</reference>
<proteinExistence type="predicted"/>
<dbReference type="AlphaFoldDB" id="A0A1H3ZLM5"/>
<dbReference type="OrthoDB" id="680548at2"/>
<organism evidence="2 3">
    <name type="scientific">Arachidicoccus rhizosphaerae</name>
    <dbReference type="NCBI Taxonomy" id="551991"/>
    <lineage>
        <taxon>Bacteria</taxon>
        <taxon>Pseudomonadati</taxon>
        <taxon>Bacteroidota</taxon>
        <taxon>Chitinophagia</taxon>
        <taxon>Chitinophagales</taxon>
        <taxon>Chitinophagaceae</taxon>
        <taxon>Arachidicoccus</taxon>
    </lineage>
</organism>
<feature type="compositionally biased region" description="Basic and acidic residues" evidence="1">
    <location>
        <begin position="46"/>
        <end position="66"/>
    </location>
</feature>
<evidence type="ECO:0000313" key="3">
    <source>
        <dbReference type="Proteomes" id="UP000199041"/>
    </source>
</evidence>
<feature type="region of interest" description="Disordered" evidence="1">
    <location>
        <begin position="34"/>
        <end position="90"/>
    </location>
</feature>
<dbReference type="STRING" id="551991.SAMN05192529_111110"/>
<feature type="compositionally biased region" description="Acidic residues" evidence="1">
    <location>
        <begin position="34"/>
        <end position="43"/>
    </location>
</feature>
<accession>A0A1H3ZLM5</accession>
<feature type="compositionally biased region" description="Acidic residues" evidence="1">
    <location>
        <begin position="69"/>
        <end position="78"/>
    </location>
</feature>
<keyword evidence="3" id="KW-1185">Reference proteome</keyword>
<dbReference type="EMBL" id="FNQY01000011">
    <property type="protein sequence ID" value="SEA24679.1"/>
    <property type="molecule type" value="Genomic_DNA"/>
</dbReference>
<sequence>MQSFIINIPDEKVDFFLELAEMLDFEVLEIEEDEFTVEDDTPAEEPQPKRPDTTFRKNAKKDKNNQEDSFSDDPFLDWDAERQNAKKNKY</sequence>